<gene>
    <name evidence="2" type="ORF">EZ315_01950</name>
</gene>
<sequence length="206" mass="21738">MKSLVSFVPMLELLAIGSLLVACSNSEARFAKEIPGVWQGTPEAISDNSAISASIIDTYEFSPASMTANETLTGAVTVSGMVNVSTQVVDSAFAEPIQLSAAAHTTISGTWTVVDDDEMALSMDVASLVVDVDPKAVAANGSPMVMGNPATDALNPEVRARIAEGIKQALSVRYASLRHMDDVKIKGALLKYEVGEEDFVLTRQSE</sequence>
<protein>
    <recommendedName>
        <fullName evidence="4">DUF2993 domain-containing protein</fullName>
    </recommendedName>
</protein>
<evidence type="ECO:0000313" key="2">
    <source>
        <dbReference type="EMBL" id="TGG39525.1"/>
    </source>
</evidence>
<dbReference type="PROSITE" id="PS51257">
    <property type="entry name" value="PROKAR_LIPOPROTEIN"/>
    <property type="match status" value="1"/>
</dbReference>
<dbReference type="AlphaFoldDB" id="A0A4Z0V6Y8"/>
<reference evidence="2 3" key="1">
    <citation type="submission" date="2019-02" db="EMBL/GenBank/DDBJ databases">
        <title>Isolation and identification of novel species under the genus Muribaculum.</title>
        <authorList>
            <person name="Miyake S."/>
            <person name="Ding Y."/>
            <person name="Low A."/>
            <person name="Soh M."/>
            <person name="Seedorf H."/>
        </authorList>
    </citation>
    <scope>NUCLEOTIDE SEQUENCE [LARGE SCALE GENOMIC DNA]</scope>
    <source>
        <strain evidence="2 3">TLL-A3</strain>
    </source>
</reference>
<proteinExistence type="predicted"/>
<organism evidence="2 3">
    <name type="scientific">Duncaniella freteri</name>
    <dbReference type="NCBI Taxonomy" id="2530391"/>
    <lineage>
        <taxon>Bacteria</taxon>
        <taxon>Pseudomonadati</taxon>
        <taxon>Bacteroidota</taxon>
        <taxon>Bacteroidia</taxon>
        <taxon>Bacteroidales</taxon>
        <taxon>Muribaculaceae</taxon>
        <taxon>Duncaniella</taxon>
    </lineage>
</organism>
<name>A0A4Z0V6Y8_9BACT</name>
<evidence type="ECO:0000313" key="3">
    <source>
        <dbReference type="Proteomes" id="UP000297635"/>
    </source>
</evidence>
<evidence type="ECO:0008006" key="4">
    <source>
        <dbReference type="Google" id="ProtNLM"/>
    </source>
</evidence>
<keyword evidence="1" id="KW-0732">Signal</keyword>
<accession>A0A4Z0V6Y8</accession>
<keyword evidence="3" id="KW-1185">Reference proteome</keyword>
<feature type="signal peptide" evidence="1">
    <location>
        <begin position="1"/>
        <end position="21"/>
    </location>
</feature>
<dbReference type="Proteomes" id="UP000297635">
    <property type="component" value="Unassembled WGS sequence"/>
</dbReference>
<feature type="chain" id="PRO_5021438998" description="DUF2993 domain-containing protein" evidence="1">
    <location>
        <begin position="22"/>
        <end position="206"/>
    </location>
</feature>
<dbReference type="GeneID" id="82148536"/>
<comment type="caution">
    <text evidence="2">The sequence shown here is derived from an EMBL/GenBank/DDBJ whole genome shotgun (WGS) entry which is preliminary data.</text>
</comment>
<evidence type="ECO:0000256" key="1">
    <source>
        <dbReference type="SAM" id="SignalP"/>
    </source>
</evidence>
<dbReference type="EMBL" id="SJSA01000001">
    <property type="protein sequence ID" value="TGG39525.1"/>
    <property type="molecule type" value="Genomic_DNA"/>
</dbReference>
<dbReference type="RefSeq" id="WP_135470143.1">
    <property type="nucleotide sequence ID" value="NZ_CASGTF010000011.1"/>
</dbReference>